<dbReference type="Proteomes" id="UP001549119">
    <property type="component" value="Unassembled WGS sequence"/>
</dbReference>
<keyword evidence="2" id="KW-1185">Reference proteome</keyword>
<dbReference type="EMBL" id="JBEPNW010000002">
    <property type="protein sequence ID" value="MET3868694.1"/>
    <property type="molecule type" value="Genomic_DNA"/>
</dbReference>
<gene>
    <name evidence="1" type="ORF">ABIC20_006003</name>
</gene>
<dbReference type="PANTHER" id="PTHR32294">
    <property type="entry name" value="DNA POLYMERASE III SUBUNIT ALPHA"/>
    <property type="match status" value="1"/>
</dbReference>
<proteinExistence type="predicted"/>
<evidence type="ECO:0000313" key="2">
    <source>
        <dbReference type="Proteomes" id="UP001549119"/>
    </source>
</evidence>
<dbReference type="PANTHER" id="PTHR32294:SF0">
    <property type="entry name" value="DNA POLYMERASE III SUBUNIT ALPHA"/>
    <property type="match status" value="1"/>
</dbReference>
<dbReference type="InterPro" id="IPR004805">
    <property type="entry name" value="DnaE2/DnaE/PolC"/>
</dbReference>
<reference evidence="1 2" key="1">
    <citation type="submission" date="2024-06" db="EMBL/GenBank/DDBJ databases">
        <title>Genomics of switchgrass bacterial isolates.</title>
        <authorList>
            <person name="Shade A."/>
        </authorList>
    </citation>
    <scope>NUCLEOTIDE SEQUENCE [LARGE SCALE GENOMIC DNA]</scope>
    <source>
        <strain evidence="1 2">PvP084</strain>
    </source>
</reference>
<dbReference type="CDD" id="cd04485">
    <property type="entry name" value="DnaE_OBF"/>
    <property type="match status" value="1"/>
</dbReference>
<accession>A0ABV2NQ92</accession>
<sequence>MADTLKREYAAIGFFISGHPLDEYGDLLDKLRVQSWTDFCRAVRAGTSSVGRVAASVLDRAERRTKTGNKMGIVTLSDRTAHFEAIIFSEGLGQYRDILEPGRPLVLQLQANLEGEDVRARILTAEPLDQAVARHQKGIRIHLSDPRGVAPVQQRLSMRGESEVSLILKLDGGEREVEIRLPGKFQASPALAGQLRTVPGVVQVEVS</sequence>
<organism evidence="1 2">
    <name type="scientific">Methylobacterium radiotolerans</name>
    <dbReference type="NCBI Taxonomy" id="31998"/>
    <lineage>
        <taxon>Bacteria</taxon>
        <taxon>Pseudomonadati</taxon>
        <taxon>Pseudomonadota</taxon>
        <taxon>Alphaproteobacteria</taxon>
        <taxon>Hyphomicrobiales</taxon>
        <taxon>Methylobacteriaceae</taxon>
        <taxon>Methylobacterium</taxon>
    </lineage>
</organism>
<evidence type="ECO:0000313" key="1">
    <source>
        <dbReference type="EMBL" id="MET3868694.1"/>
    </source>
</evidence>
<protein>
    <submittedName>
        <fullName evidence="1">DNA polymerase III alpha subunit</fullName>
    </submittedName>
</protein>
<name>A0ABV2NQ92_9HYPH</name>
<comment type="caution">
    <text evidence="1">The sequence shown here is derived from an EMBL/GenBank/DDBJ whole genome shotgun (WGS) entry which is preliminary data.</text>
</comment>